<dbReference type="SUPFAM" id="SSF52540">
    <property type="entry name" value="P-loop containing nucleoside triphosphate hydrolases"/>
    <property type="match status" value="1"/>
</dbReference>
<dbReference type="SUPFAM" id="SSF47895">
    <property type="entry name" value="Transducin (alpha subunit), insertion domain"/>
    <property type="match status" value="1"/>
</dbReference>
<dbReference type="GO" id="GO:0003924">
    <property type="term" value="F:GTPase activity"/>
    <property type="evidence" value="ECO:0007669"/>
    <property type="project" value="InterPro"/>
</dbReference>
<dbReference type="FunFam" id="3.40.50.300:FF:000563">
    <property type="entry name" value="Guanine nucleotide-binding protein alpha subunit"/>
    <property type="match status" value="1"/>
</dbReference>
<dbReference type="VEuPathDB" id="AmoebaDB:FDP41_010446"/>
<dbReference type="InterPro" id="IPR027417">
    <property type="entry name" value="P-loop_NTPase"/>
</dbReference>
<gene>
    <name evidence="8" type="ORF">FDP41_010446</name>
</gene>
<dbReference type="GO" id="GO:0005737">
    <property type="term" value="C:cytoplasm"/>
    <property type="evidence" value="ECO:0007669"/>
    <property type="project" value="TreeGrafter"/>
</dbReference>
<name>A0A6A5C8B7_NAEFO</name>
<evidence type="ECO:0000313" key="9">
    <source>
        <dbReference type="Proteomes" id="UP000444721"/>
    </source>
</evidence>
<dbReference type="PROSITE" id="PS51882">
    <property type="entry name" value="G_ALPHA"/>
    <property type="match status" value="1"/>
</dbReference>
<dbReference type="GO" id="GO:0007188">
    <property type="term" value="P:adenylate cyclase-modulating G protein-coupled receptor signaling pathway"/>
    <property type="evidence" value="ECO:0007669"/>
    <property type="project" value="TreeGrafter"/>
</dbReference>
<keyword evidence="5" id="KW-0807">Transducer</keyword>
<feature type="binding site" evidence="7">
    <location>
        <position position="46"/>
    </location>
    <ligand>
        <name>Mg(2+)</name>
        <dbReference type="ChEBI" id="CHEBI:18420"/>
    </ligand>
</feature>
<dbReference type="AlphaFoldDB" id="A0A6A5C8B7"/>
<dbReference type="FunFam" id="1.10.400.10:FF:000007">
    <property type="entry name" value="Guanine nucleotide-binding protein subunit alpha"/>
    <property type="match status" value="1"/>
</dbReference>
<keyword evidence="9" id="KW-1185">Reference proteome</keyword>
<dbReference type="FunFam" id="3.40.50.300:FF:000692">
    <property type="entry name" value="Guanine nucleotide-binding protein subunit alpha"/>
    <property type="match status" value="1"/>
</dbReference>
<evidence type="ECO:0000256" key="7">
    <source>
        <dbReference type="PIRSR" id="PIRSR601019-2"/>
    </source>
</evidence>
<dbReference type="GO" id="GO:0046872">
    <property type="term" value="F:metal ion binding"/>
    <property type="evidence" value="ECO:0007669"/>
    <property type="project" value="UniProtKB-KW"/>
</dbReference>
<dbReference type="PANTHER" id="PTHR10218">
    <property type="entry name" value="GTP-BINDING PROTEIN ALPHA SUBUNIT"/>
    <property type="match status" value="1"/>
</dbReference>
<evidence type="ECO:0000256" key="4">
    <source>
        <dbReference type="ARBA" id="ARBA00023134"/>
    </source>
</evidence>
<keyword evidence="1 7" id="KW-0479">Metal-binding</keyword>
<reference evidence="8 9" key="1">
    <citation type="journal article" date="2019" name="Sci. Rep.">
        <title>Nanopore sequencing improves the draft genome of the human pathogenic amoeba Naegleria fowleri.</title>
        <authorList>
            <person name="Liechti N."/>
            <person name="Schurch N."/>
            <person name="Bruggmann R."/>
            <person name="Wittwer M."/>
        </authorList>
    </citation>
    <scope>NUCLEOTIDE SEQUENCE [LARGE SCALE GENOMIC DNA]</scope>
    <source>
        <strain evidence="8 9">ATCC 30894</strain>
    </source>
</reference>
<dbReference type="PANTHER" id="PTHR10218:SF302">
    <property type="entry name" value="GUANINE NUCLEOTIDE-BINDING PROTEIN ALPHA-5 SUBUNIT"/>
    <property type="match status" value="1"/>
</dbReference>
<dbReference type="VEuPathDB" id="AmoebaDB:NF0127600"/>
<evidence type="ECO:0000256" key="1">
    <source>
        <dbReference type="ARBA" id="ARBA00022723"/>
    </source>
</evidence>
<accession>A0A6A5C8B7</accession>
<keyword evidence="4 6" id="KW-0342">GTP-binding</keyword>
<dbReference type="GO" id="GO:0001664">
    <property type="term" value="F:G protein-coupled receptor binding"/>
    <property type="evidence" value="ECO:0007669"/>
    <property type="project" value="TreeGrafter"/>
</dbReference>
<dbReference type="Gene3D" id="3.40.50.300">
    <property type="entry name" value="P-loop containing nucleotide triphosphate hydrolases"/>
    <property type="match status" value="1"/>
</dbReference>
<feature type="binding site" evidence="6">
    <location>
        <begin position="205"/>
        <end position="209"/>
    </location>
    <ligand>
        <name>GTP</name>
        <dbReference type="ChEBI" id="CHEBI:37565"/>
    </ligand>
</feature>
<evidence type="ECO:0000256" key="6">
    <source>
        <dbReference type="PIRSR" id="PIRSR601019-1"/>
    </source>
</evidence>
<dbReference type="SMART" id="SM00275">
    <property type="entry name" value="G_alpha"/>
    <property type="match status" value="1"/>
</dbReference>
<dbReference type="VEuPathDB" id="AmoebaDB:NfTy_012230"/>
<feature type="binding site" evidence="7">
    <location>
        <position position="186"/>
    </location>
    <ligand>
        <name>Mg(2+)</name>
        <dbReference type="ChEBI" id="CHEBI:18420"/>
    </ligand>
</feature>
<feature type="binding site" evidence="6">
    <location>
        <begin position="274"/>
        <end position="277"/>
    </location>
    <ligand>
        <name>GTP</name>
        <dbReference type="ChEBI" id="CHEBI:37565"/>
    </ligand>
</feature>
<feature type="binding site" evidence="6">
    <location>
        <begin position="155"/>
        <end position="156"/>
    </location>
    <ligand>
        <name>GTP</name>
        <dbReference type="ChEBI" id="CHEBI:37565"/>
    </ligand>
</feature>
<dbReference type="RefSeq" id="XP_044568094.1">
    <property type="nucleotide sequence ID" value="XM_044700745.1"/>
</dbReference>
<feature type="binding site" evidence="6">
    <location>
        <position position="339"/>
    </location>
    <ligand>
        <name>GTP</name>
        <dbReference type="ChEBI" id="CHEBI:37565"/>
    </ligand>
</feature>
<evidence type="ECO:0000256" key="5">
    <source>
        <dbReference type="ARBA" id="ARBA00023224"/>
    </source>
</evidence>
<sequence length="367" mass="42282">MSMCFKEATPEQSTNQHINKQLAKDHEKQKSEIKLLLLGAGESGKSTIFKQMKIIHHKGYTPEECLRFKDVIYGNTLQSIRVLIEAMSSLNPPVQFANSSNIDRAEKFTRIPEQQIILNAGSIISPEVGKDIKMLWSDAGIQQVYNRRSEFQLNDSAAYYLNDIERLTSPNYQPTQQDVLRSRVKTVGIVEADFTIDGYKFKMIDVGGQRNERRKWIHVFDEVTCIVFVTALSEYDQQLFEDKEMNRMEESLTLFSEICASRYFKTTPIIIFFNKNDLFEEKIKVKDLNICNIFKEYTGGRDAEKARQFIINQFMSRSGAAKSATSKNGRQVYSHVTCATDTNNMKRVLDDVKNTILIDHMKQLNMM</sequence>
<feature type="binding site" evidence="6">
    <location>
        <begin position="42"/>
        <end position="47"/>
    </location>
    <ligand>
        <name>GTP</name>
        <dbReference type="ChEBI" id="CHEBI:37565"/>
    </ligand>
</feature>
<dbReference type="InterPro" id="IPR001019">
    <property type="entry name" value="Gprotein_alpha_su"/>
</dbReference>
<dbReference type="GO" id="GO:0032502">
    <property type="term" value="P:developmental process"/>
    <property type="evidence" value="ECO:0007669"/>
    <property type="project" value="UniProtKB-ARBA"/>
</dbReference>
<keyword evidence="3 7" id="KW-0460">Magnesium</keyword>
<dbReference type="EMBL" id="VFQX01000006">
    <property type="protein sequence ID" value="KAF0983381.1"/>
    <property type="molecule type" value="Genomic_DNA"/>
</dbReference>
<dbReference type="InterPro" id="IPR011025">
    <property type="entry name" value="GproteinA_insert"/>
</dbReference>
<organism evidence="8 9">
    <name type="scientific">Naegleria fowleri</name>
    <name type="common">Brain eating amoeba</name>
    <dbReference type="NCBI Taxonomy" id="5763"/>
    <lineage>
        <taxon>Eukaryota</taxon>
        <taxon>Discoba</taxon>
        <taxon>Heterolobosea</taxon>
        <taxon>Tetramitia</taxon>
        <taxon>Eutetramitia</taxon>
        <taxon>Vahlkampfiidae</taxon>
        <taxon>Naegleria</taxon>
    </lineage>
</organism>
<dbReference type="OrthoDB" id="5817230at2759"/>
<dbReference type="GO" id="GO:0031683">
    <property type="term" value="F:G-protein beta/gamma-subunit complex binding"/>
    <property type="evidence" value="ECO:0007669"/>
    <property type="project" value="InterPro"/>
</dbReference>
<dbReference type="Proteomes" id="UP000444721">
    <property type="component" value="Unassembled WGS sequence"/>
</dbReference>
<dbReference type="OMA" id="YMQLQFE"/>
<feature type="binding site" evidence="6">
    <location>
        <begin position="180"/>
        <end position="186"/>
    </location>
    <ligand>
        <name>GTP</name>
        <dbReference type="ChEBI" id="CHEBI:37565"/>
    </ligand>
</feature>
<dbReference type="PRINTS" id="PR00318">
    <property type="entry name" value="GPROTEINA"/>
</dbReference>
<comment type="caution">
    <text evidence="8">The sequence shown here is derived from an EMBL/GenBank/DDBJ whole genome shotgun (WGS) entry which is preliminary data.</text>
</comment>
<protein>
    <submittedName>
        <fullName evidence="8">Uncharacterized protein</fullName>
    </submittedName>
</protein>
<dbReference type="CDD" id="cd00066">
    <property type="entry name" value="G-alpha"/>
    <property type="match status" value="1"/>
</dbReference>
<evidence type="ECO:0000256" key="3">
    <source>
        <dbReference type="ARBA" id="ARBA00022842"/>
    </source>
</evidence>
<evidence type="ECO:0000256" key="2">
    <source>
        <dbReference type="ARBA" id="ARBA00022741"/>
    </source>
</evidence>
<dbReference type="GeneID" id="68117661"/>
<dbReference type="Gene3D" id="1.10.400.10">
    <property type="entry name" value="GI Alpha 1, domain 2-like"/>
    <property type="match status" value="1"/>
</dbReference>
<proteinExistence type="predicted"/>
<keyword evidence="2 6" id="KW-0547">Nucleotide-binding</keyword>
<dbReference type="Pfam" id="PF00503">
    <property type="entry name" value="G-alpha"/>
    <property type="match status" value="1"/>
</dbReference>
<dbReference type="GO" id="GO:0005525">
    <property type="term" value="F:GTP binding"/>
    <property type="evidence" value="ECO:0007669"/>
    <property type="project" value="UniProtKB-KW"/>
</dbReference>
<dbReference type="GO" id="GO:0005834">
    <property type="term" value="C:heterotrimeric G-protein complex"/>
    <property type="evidence" value="ECO:0007669"/>
    <property type="project" value="TreeGrafter"/>
</dbReference>
<evidence type="ECO:0000313" key="8">
    <source>
        <dbReference type="EMBL" id="KAF0983381.1"/>
    </source>
</evidence>